<evidence type="ECO:0000313" key="1">
    <source>
        <dbReference type="EMBL" id="EKM55476.1"/>
    </source>
</evidence>
<gene>
    <name evidence="1" type="ORF">PHACADRAFT_184271</name>
</gene>
<dbReference type="GeneID" id="18910195"/>
<protein>
    <submittedName>
        <fullName evidence="1">Uncharacterized protein</fullName>
    </submittedName>
</protein>
<dbReference type="EMBL" id="JH930472">
    <property type="protein sequence ID" value="EKM55476.1"/>
    <property type="molecule type" value="Genomic_DNA"/>
</dbReference>
<evidence type="ECO:0000313" key="2">
    <source>
        <dbReference type="Proteomes" id="UP000008370"/>
    </source>
</evidence>
<dbReference type="HOGENOM" id="CLU_1571204_0_0_1"/>
<reference evidence="1 2" key="1">
    <citation type="journal article" date="2012" name="BMC Genomics">
        <title>Comparative genomics of the white-rot fungi, Phanerochaete carnosa and P. chrysosporium, to elucidate the genetic basis of the distinct wood types they colonize.</title>
        <authorList>
            <person name="Suzuki H."/>
            <person name="MacDonald J."/>
            <person name="Syed K."/>
            <person name="Salamov A."/>
            <person name="Hori C."/>
            <person name="Aerts A."/>
            <person name="Henrissat B."/>
            <person name="Wiebenga A."/>
            <person name="vanKuyk P.A."/>
            <person name="Barry K."/>
            <person name="Lindquist E."/>
            <person name="LaButti K."/>
            <person name="Lapidus A."/>
            <person name="Lucas S."/>
            <person name="Coutinho P."/>
            <person name="Gong Y."/>
            <person name="Samejima M."/>
            <person name="Mahadevan R."/>
            <person name="Abou-Zaid M."/>
            <person name="de Vries R.P."/>
            <person name="Igarashi K."/>
            <person name="Yadav J.S."/>
            <person name="Grigoriev I.V."/>
            <person name="Master E.R."/>
        </authorList>
    </citation>
    <scope>NUCLEOTIDE SEQUENCE [LARGE SCALE GENOMIC DNA]</scope>
    <source>
        <strain evidence="1 2">HHB-10118-sp</strain>
    </source>
</reference>
<dbReference type="AlphaFoldDB" id="K5UZ84"/>
<name>K5UZ84_PHACS</name>
<proteinExistence type="predicted"/>
<dbReference type="RefSeq" id="XP_007395800.1">
    <property type="nucleotide sequence ID" value="XM_007395738.1"/>
</dbReference>
<accession>K5UZ84</accession>
<dbReference type="Proteomes" id="UP000008370">
    <property type="component" value="Unassembled WGS sequence"/>
</dbReference>
<sequence>MISTGFLGVATRSLLRFEQAFALLKPSPCRLFAPAFVSFGQRMGLTAIEETFVGACEDVTEETGGDADPDAEMTLVNESALQDADDKDAGLLVFDSATDESLAFPALHVTLKTPVTASALKANAPIFIPRSYANKRSLALRVDAPVFVPSVARRPQALRADAPVFVPRAG</sequence>
<dbReference type="KEGG" id="pco:PHACADRAFT_184271"/>
<organism evidence="1 2">
    <name type="scientific">Phanerochaete carnosa (strain HHB-10118-sp)</name>
    <name type="common">White-rot fungus</name>
    <name type="synonym">Peniophora carnosa</name>
    <dbReference type="NCBI Taxonomy" id="650164"/>
    <lineage>
        <taxon>Eukaryota</taxon>
        <taxon>Fungi</taxon>
        <taxon>Dikarya</taxon>
        <taxon>Basidiomycota</taxon>
        <taxon>Agaricomycotina</taxon>
        <taxon>Agaricomycetes</taxon>
        <taxon>Polyporales</taxon>
        <taxon>Phanerochaetaceae</taxon>
        <taxon>Phanerochaete</taxon>
    </lineage>
</organism>
<dbReference type="InParanoid" id="K5UZ84"/>
<keyword evidence="2" id="KW-1185">Reference proteome</keyword>